<evidence type="ECO:0000313" key="1">
    <source>
        <dbReference type="EMBL" id="MBW0473050.1"/>
    </source>
</evidence>
<protein>
    <submittedName>
        <fullName evidence="1">Uncharacterized protein</fullName>
    </submittedName>
</protein>
<evidence type="ECO:0000313" key="2">
    <source>
        <dbReference type="Proteomes" id="UP000765509"/>
    </source>
</evidence>
<reference evidence="1" key="1">
    <citation type="submission" date="2021-03" db="EMBL/GenBank/DDBJ databases">
        <title>Draft genome sequence of rust myrtle Austropuccinia psidii MF-1, a brazilian biotype.</title>
        <authorList>
            <person name="Quecine M.C."/>
            <person name="Pachon D.M.R."/>
            <person name="Bonatelli M.L."/>
            <person name="Correr F.H."/>
            <person name="Franceschini L.M."/>
            <person name="Leite T.F."/>
            <person name="Margarido G.R.A."/>
            <person name="Almeida C.A."/>
            <person name="Ferrarezi J.A."/>
            <person name="Labate C.A."/>
        </authorList>
    </citation>
    <scope>NUCLEOTIDE SEQUENCE</scope>
    <source>
        <strain evidence="1">MF-1</strain>
    </source>
</reference>
<sequence>MVESFSNLEESQNSCLPAQCKSILPVFPISLLEPVKTSRIPNWHQNPPPQIIIAEEEEWEVSQIFEPNPREQNYGVWWNGEVSVKTQKDPLGNQLKTSRIVLNQDPILPELDYLWFLVGRGIPKGRSHSCYAPLEVFYHSCC</sequence>
<dbReference type="OrthoDB" id="2630497at2759"/>
<proteinExistence type="predicted"/>
<accession>A0A9Q3GN94</accession>
<dbReference type="Proteomes" id="UP000765509">
    <property type="component" value="Unassembled WGS sequence"/>
</dbReference>
<keyword evidence="2" id="KW-1185">Reference proteome</keyword>
<dbReference type="EMBL" id="AVOT02003280">
    <property type="protein sequence ID" value="MBW0473050.1"/>
    <property type="molecule type" value="Genomic_DNA"/>
</dbReference>
<name>A0A9Q3GN94_9BASI</name>
<dbReference type="AlphaFoldDB" id="A0A9Q3GN94"/>
<organism evidence="1 2">
    <name type="scientific">Austropuccinia psidii MF-1</name>
    <dbReference type="NCBI Taxonomy" id="1389203"/>
    <lineage>
        <taxon>Eukaryota</taxon>
        <taxon>Fungi</taxon>
        <taxon>Dikarya</taxon>
        <taxon>Basidiomycota</taxon>
        <taxon>Pucciniomycotina</taxon>
        <taxon>Pucciniomycetes</taxon>
        <taxon>Pucciniales</taxon>
        <taxon>Sphaerophragmiaceae</taxon>
        <taxon>Austropuccinia</taxon>
    </lineage>
</organism>
<gene>
    <name evidence="1" type="ORF">O181_012765</name>
</gene>
<comment type="caution">
    <text evidence="1">The sequence shown here is derived from an EMBL/GenBank/DDBJ whole genome shotgun (WGS) entry which is preliminary data.</text>
</comment>